<name>A0AAD7DPM9_MYCRO</name>
<feature type="signal peptide" evidence="1">
    <location>
        <begin position="1"/>
        <end position="22"/>
    </location>
</feature>
<evidence type="ECO:0000313" key="3">
    <source>
        <dbReference type="Proteomes" id="UP001221757"/>
    </source>
</evidence>
<dbReference type="PANTHER" id="PTHR33604:SF3">
    <property type="entry name" value="OSJNBA0004B13.7 PROTEIN"/>
    <property type="match status" value="1"/>
</dbReference>
<keyword evidence="3" id="KW-1185">Reference proteome</keyword>
<evidence type="ECO:0000256" key="1">
    <source>
        <dbReference type="SAM" id="SignalP"/>
    </source>
</evidence>
<dbReference type="AlphaFoldDB" id="A0AAD7DPM9"/>
<comment type="caution">
    <text evidence="2">The sequence shown here is derived from an EMBL/GenBank/DDBJ whole genome shotgun (WGS) entry which is preliminary data.</text>
</comment>
<evidence type="ECO:0000313" key="2">
    <source>
        <dbReference type="EMBL" id="KAJ7695182.1"/>
    </source>
</evidence>
<feature type="chain" id="PRO_5041958548" evidence="1">
    <location>
        <begin position="23"/>
        <end position="732"/>
    </location>
</feature>
<gene>
    <name evidence="2" type="ORF">B0H17DRAFT_1198872</name>
</gene>
<reference evidence="2" key="1">
    <citation type="submission" date="2023-03" db="EMBL/GenBank/DDBJ databases">
        <title>Massive genome expansion in bonnet fungi (Mycena s.s.) driven by repeated elements and novel gene families across ecological guilds.</title>
        <authorList>
            <consortium name="Lawrence Berkeley National Laboratory"/>
            <person name="Harder C.B."/>
            <person name="Miyauchi S."/>
            <person name="Viragh M."/>
            <person name="Kuo A."/>
            <person name="Thoen E."/>
            <person name="Andreopoulos B."/>
            <person name="Lu D."/>
            <person name="Skrede I."/>
            <person name="Drula E."/>
            <person name="Henrissat B."/>
            <person name="Morin E."/>
            <person name="Kohler A."/>
            <person name="Barry K."/>
            <person name="LaButti K."/>
            <person name="Morin E."/>
            <person name="Salamov A."/>
            <person name="Lipzen A."/>
            <person name="Mereny Z."/>
            <person name="Hegedus B."/>
            <person name="Baldrian P."/>
            <person name="Stursova M."/>
            <person name="Weitz H."/>
            <person name="Taylor A."/>
            <person name="Grigoriev I.V."/>
            <person name="Nagy L.G."/>
            <person name="Martin F."/>
            <person name="Kauserud H."/>
        </authorList>
    </citation>
    <scope>NUCLEOTIDE SEQUENCE</scope>
    <source>
        <strain evidence="2">CBHHK067</strain>
    </source>
</reference>
<sequence>MRRKISTSRWLIPFLFVSYIFLFRTPEQAPAEAEQSQLPAQLPSPQLTFNFSSLVLEIGKAHFVERGSLTAILPVTQASLLALPDTLSPFLGPSSCVSKVLVVCPESLLLRSRAAVRQVFRSAPENVNHPDVSLHPWGGDGSPTVVALQVAAHASTKWLLILDDTGLNGLSDRTRDMLLCPVAVELPTGPRGVVGAPGNRSCAPPSPEALPALYLLPPFTLPSTLIQNVHEDWFNFGRSISQARKDRLGGVIRGYGDPDANWRNSVCPNRLSTTTSPRGGTKIPTPFVGDRSGGLFIFLLPNIDDLHLALQLLCRLYETGHSIKILLYANSRPASGVWETSSSCPLQYDAIVDQRTELGIHDWLGRMEREPDIIFAVSELATRSVTNEHSIVVRIPPEDLRHAHWMGSLSLTEWKNWNVPRIDISIITQDRPQSLARLLSSLSQGRFFGDSLSLRLNMEQSSDLETIRMVGAYQWGHGAVFTHRRVIHGGLLPAVVESWYPHSNDSYGLLLEDDVELSPLFYAWIKMGILRYRYGEGRSPAAQLFGISLYQQKNIELHPEGRKAFDPRRLFAKNNVPDPSTPYLSQIPCSWGAVYFPEHWREFHDYLAARLSESTMEIERIVVPDVRSNNWTKSWKKYFIEMVYLRGYVMLYPNYAEFVSLSTNHLEVGSHVKERPKEKQEVFRLPLMELSESRQLLDLPGGGLPGWETLPVLNLTGCMSSLEEIIRAGEGN</sequence>
<protein>
    <submittedName>
        <fullName evidence="2">Uncharacterized protein</fullName>
    </submittedName>
</protein>
<dbReference type="Gene3D" id="3.90.550.10">
    <property type="entry name" value="Spore Coat Polysaccharide Biosynthesis Protein SpsA, Chain A"/>
    <property type="match status" value="1"/>
</dbReference>
<organism evidence="2 3">
    <name type="scientific">Mycena rosella</name>
    <name type="common">Pink bonnet</name>
    <name type="synonym">Agaricus rosellus</name>
    <dbReference type="NCBI Taxonomy" id="1033263"/>
    <lineage>
        <taxon>Eukaryota</taxon>
        <taxon>Fungi</taxon>
        <taxon>Dikarya</taxon>
        <taxon>Basidiomycota</taxon>
        <taxon>Agaricomycotina</taxon>
        <taxon>Agaricomycetes</taxon>
        <taxon>Agaricomycetidae</taxon>
        <taxon>Agaricales</taxon>
        <taxon>Marasmiineae</taxon>
        <taxon>Mycenaceae</taxon>
        <taxon>Mycena</taxon>
    </lineage>
</organism>
<dbReference type="PANTHER" id="PTHR33604">
    <property type="entry name" value="OSJNBA0004B13.7 PROTEIN"/>
    <property type="match status" value="1"/>
</dbReference>
<keyword evidence="1" id="KW-0732">Signal</keyword>
<dbReference type="InterPro" id="IPR029044">
    <property type="entry name" value="Nucleotide-diphossugar_trans"/>
</dbReference>
<accession>A0AAD7DPM9</accession>
<dbReference type="EMBL" id="JARKIE010000039">
    <property type="protein sequence ID" value="KAJ7695182.1"/>
    <property type="molecule type" value="Genomic_DNA"/>
</dbReference>
<proteinExistence type="predicted"/>
<dbReference type="Proteomes" id="UP001221757">
    <property type="component" value="Unassembled WGS sequence"/>
</dbReference>